<protein>
    <submittedName>
        <fullName evidence="1">Uncharacterized protein</fullName>
    </submittedName>
</protein>
<keyword evidence="2" id="KW-1185">Reference proteome</keyword>
<reference evidence="1" key="1">
    <citation type="journal article" date="2022" name="Int. J. Mol. Sci.">
        <title>Draft Genome of Tanacetum Coccineum: Genomic Comparison of Closely Related Tanacetum-Family Plants.</title>
        <authorList>
            <person name="Yamashiro T."/>
            <person name="Shiraishi A."/>
            <person name="Nakayama K."/>
            <person name="Satake H."/>
        </authorList>
    </citation>
    <scope>NUCLEOTIDE SEQUENCE</scope>
</reference>
<evidence type="ECO:0000313" key="1">
    <source>
        <dbReference type="EMBL" id="GJT30075.1"/>
    </source>
</evidence>
<dbReference type="Proteomes" id="UP001151760">
    <property type="component" value="Unassembled WGS sequence"/>
</dbReference>
<reference evidence="1" key="2">
    <citation type="submission" date="2022-01" db="EMBL/GenBank/DDBJ databases">
        <authorList>
            <person name="Yamashiro T."/>
            <person name="Shiraishi A."/>
            <person name="Satake H."/>
            <person name="Nakayama K."/>
        </authorList>
    </citation>
    <scope>NUCLEOTIDE SEQUENCE</scope>
</reference>
<comment type="caution">
    <text evidence="1">The sequence shown here is derived from an EMBL/GenBank/DDBJ whole genome shotgun (WGS) entry which is preliminary data.</text>
</comment>
<organism evidence="1 2">
    <name type="scientific">Tanacetum coccineum</name>
    <dbReference type="NCBI Taxonomy" id="301880"/>
    <lineage>
        <taxon>Eukaryota</taxon>
        <taxon>Viridiplantae</taxon>
        <taxon>Streptophyta</taxon>
        <taxon>Embryophyta</taxon>
        <taxon>Tracheophyta</taxon>
        <taxon>Spermatophyta</taxon>
        <taxon>Magnoliopsida</taxon>
        <taxon>eudicotyledons</taxon>
        <taxon>Gunneridae</taxon>
        <taxon>Pentapetalae</taxon>
        <taxon>asterids</taxon>
        <taxon>campanulids</taxon>
        <taxon>Asterales</taxon>
        <taxon>Asteraceae</taxon>
        <taxon>Asteroideae</taxon>
        <taxon>Anthemideae</taxon>
        <taxon>Anthemidinae</taxon>
        <taxon>Tanacetum</taxon>
    </lineage>
</organism>
<accession>A0ABQ5CSM3</accession>
<dbReference type="EMBL" id="BQNB010014594">
    <property type="protein sequence ID" value="GJT30075.1"/>
    <property type="molecule type" value="Genomic_DNA"/>
</dbReference>
<proteinExistence type="predicted"/>
<evidence type="ECO:0000313" key="2">
    <source>
        <dbReference type="Proteomes" id="UP001151760"/>
    </source>
</evidence>
<gene>
    <name evidence="1" type="ORF">Tco_0910350</name>
</gene>
<sequence>MVWIFYTVEGISWLQQEKTRLILSPFIISLVPPGQEGRQTIDNSYQPGPPDKMCSFSRKAIFVTSRFPISLQILYLKNINKPTTTIPAVENNKGSSTEARYKKLKLSILFVHGYKKIGEVNAQEEGMIEESIAETVIARLGNHFVFSRCLTTLMISTQGQKGSLIQIIQKKSTSRKALTNTTLADMFNESPFLRIGLISMSQKDMKEICSMASIKQALEGDMRNQLKSKLVTTGYRFGPVNELTVDEF</sequence>
<name>A0ABQ5CSM3_9ASTR</name>